<feature type="domain" description="HTH cro/C1-type" evidence="1">
    <location>
        <begin position="8"/>
        <end position="43"/>
    </location>
</feature>
<sequence>MSPKEFQAWRSAMGWTQTTAAQNLGLVKETVSNYERGATAIPRVVELATEKLTSDSDAQ</sequence>
<dbReference type="Pfam" id="PF01381">
    <property type="entry name" value="HTH_3"/>
    <property type="match status" value="1"/>
</dbReference>
<evidence type="ECO:0000313" key="2">
    <source>
        <dbReference type="EMBL" id="KKM39530.1"/>
    </source>
</evidence>
<protein>
    <recommendedName>
        <fullName evidence="1">HTH cro/C1-type domain-containing protein</fullName>
    </recommendedName>
</protein>
<gene>
    <name evidence="2" type="ORF">LCGC14_1564360</name>
</gene>
<evidence type="ECO:0000259" key="1">
    <source>
        <dbReference type="Pfam" id="PF01381"/>
    </source>
</evidence>
<dbReference type="SUPFAM" id="SSF47413">
    <property type="entry name" value="lambda repressor-like DNA-binding domains"/>
    <property type="match status" value="1"/>
</dbReference>
<dbReference type="GO" id="GO:0003677">
    <property type="term" value="F:DNA binding"/>
    <property type="evidence" value="ECO:0007669"/>
    <property type="project" value="InterPro"/>
</dbReference>
<accession>A0A0F9L2K8</accession>
<dbReference type="InterPro" id="IPR010982">
    <property type="entry name" value="Lambda_DNA-bd_dom_sf"/>
</dbReference>
<dbReference type="CDD" id="cd00093">
    <property type="entry name" value="HTH_XRE"/>
    <property type="match status" value="1"/>
</dbReference>
<reference evidence="2" key="1">
    <citation type="journal article" date="2015" name="Nature">
        <title>Complex archaea that bridge the gap between prokaryotes and eukaryotes.</title>
        <authorList>
            <person name="Spang A."/>
            <person name="Saw J.H."/>
            <person name="Jorgensen S.L."/>
            <person name="Zaremba-Niedzwiedzka K."/>
            <person name="Martijn J."/>
            <person name="Lind A.E."/>
            <person name="van Eijk R."/>
            <person name="Schleper C."/>
            <person name="Guy L."/>
            <person name="Ettema T.J."/>
        </authorList>
    </citation>
    <scope>NUCLEOTIDE SEQUENCE</scope>
</reference>
<dbReference type="EMBL" id="LAZR01012118">
    <property type="protein sequence ID" value="KKM39530.1"/>
    <property type="molecule type" value="Genomic_DNA"/>
</dbReference>
<name>A0A0F9L2K8_9ZZZZ</name>
<dbReference type="InterPro" id="IPR001387">
    <property type="entry name" value="Cro/C1-type_HTH"/>
</dbReference>
<proteinExistence type="predicted"/>
<dbReference type="Gene3D" id="1.10.260.40">
    <property type="entry name" value="lambda repressor-like DNA-binding domains"/>
    <property type="match status" value="1"/>
</dbReference>
<organism evidence="2">
    <name type="scientific">marine sediment metagenome</name>
    <dbReference type="NCBI Taxonomy" id="412755"/>
    <lineage>
        <taxon>unclassified sequences</taxon>
        <taxon>metagenomes</taxon>
        <taxon>ecological metagenomes</taxon>
    </lineage>
</organism>
<comment type="caution">
    <text evidence="2">The sequence shown here is derived from an EMBL/GenBank/DDBJ whole genome shotgun (WGS) entry which is preliminary data.</text>
</comment>
<dbReference type="AlphaFoldDB" id="A0A0F9L2K8"/>